<name>A0A7W9DI38_9SPHI</name>
<evidence type="ECO:0000313" key="2">
    <source>
        <dbReference type="EMBL" id="MBB5619763.1"/>
    </source>
</evidence>
<gene>
    <name evidence="2" type="ORF">HDE69_000801</name>
</gene>
<protein>
    <recommendedName>
        <fullName evidence="1">MACPF domain-containing protein</fullName>
    </recommendedName>
</protein>
<dbReference type="AlphaFoldDB" id="A0A7W9DI38"/>
<evidence type="ECO:0000259" key="1">
    <source>
        <dbReference type="PROSITE" id="PS51412"/>
    </source>
</evidence>
<accession>A0A7W9DI38</accession>
<organism evidence="2 3">
    <name type="scientific">Pedobacter cryoconitis</name>
    <dbReference type="NCBI Taxonomy" id="188932"/>
    <lineage>
        <taxon>Bacteria</taxon>
        <taxon>Pseudomonadati</taxon>
        <taxon>Bacteroidota</taxon>
        <taxon>Sphingobacteriia</taxon>
        <taxon>Sphingobacteriales</taxon>
        <taxon>Sphingobacteriaceae</taxon>
        <taxon>Pedobacter</taxon>
    </lineage>
</organism>
<feature type="domain" description="MACPF" evidence="1">
    <location>
        <begin position="11"/>
        <end position="341"/>
    </location>
</feature>
<dbReference type="RefSeq" id="WP_183865878.1">
    <property type="nucleotide sequence ID" value="NZ_JACHCF010000002.1"/>
</dbReference>
<dbReference type="InterPro" id="IPR020864">
    <property type="entry name" value="MACPF"/>
</dbReference>
<dbReference type="PROSITE" id="PS51257">
    <property type="entry name" value="PROKAR_LIPOPROTEIN"/>
    <property type="match status" value="1"/>
</dbReference>
<evidence type="ECO:0000313" key="3">
    <source>
        <dbReference type="Proteomes" id="UP000537718"/>
    </source>
</evidence>
<reference evidence="2 3" key="1">
    <citation type="submission" date="2020-08" db="EMBL/GenBank/DDBJ databases">
        <title>Genomic Encyclopedia of Type Strains, Phase IV (KMG-V): Genome sequencing to study the core and pangenomes of soil and plant-associated prokaryotes.</title>
        <authorList>
            <person name="Whitman W."/>
        </authorList>
    </citation>
    <scope>NUCLEOTIDE SEQUENCE [LARGE SCALE GENOMIC DNA]</scope>
    <source>
        <strain evidence="2 3">MP7CTX6</strain>
    </source>
</reference>
<dbReference type="EMBL" id="JACHCF010000002">
    <property type="protein sequence ID" value="MBB5619763.1"/>
    <property type="molecule type" value="Genomic_DNA"/>
</dbReference>
<comment type="caution">
    <text evidence="2">The sequence shown here is derived from an EMBL/GenBank/DDBJ whole genome shotgun (WGS) entry which is preliminary data.</text>
</comment>
<dbReference type="InterPro" id="IPR043708">
    <property type="entry name" value="DUF5648"/>
</dbReference>
<sequence length="467" mass="51109">MKKNYALFILLLLGTIAGCKKDQLKNVSGNPEDVRKVNSGGDGLYDLLGYGYDATGEYGNASASRFKVIDIAKLKLEQPDRVENSLAPDQYTTIESGANSEDYSRDLSGKFSASTDFKLFGGTVYGSYKDSMKASSKYSYAHLSQINKQRSVKVNASKELIIANYLSDAFKSDINTMTPQQLVVAYGTHVLSNIVLGAKLEINYRSTTSSSDKKKAATAGAAAHGLIKFFSLSADFTYDESLAKTNTNQTLSYRTVGGDGTKGVIGEVELDKPITKVNISNWQSTCTAANATLIEIVRDGAIPLSDLISDPAKKEAVRLYIDQYFRDKGVKALGDVPVYVYYNSRNSDHYFTPDNQPTIGNGNFRNEGIAFYAFSAPATGTVPIYVYYDSRSSDHYFTPDNQPTIGGGSFRNEGIAFHAYLSAGAERTPVYVYYDSRNSDHYFTPDNQPTIGNGGFRNEGIAFYVPN</sequence>
<dbReference type="PROSITE" id="PS51412">
    <property type="entry name" value="MACPF_2"/>
    <property type="match status" value="1"/>
</dbReference>
<dbReference type="Pfam" id="PF01823">
    <property type="entry name" value="MACPF"/>
    <property type="match status" value="1"/>
</dbReference>
<proteinExistence type="predicted"/>
<dbReference type="Proteomes" id="UP000537718">
    <property type="component" value="Unassembled WGS sequence"/>
</dbReference>
<dbReference type="Pfam" id="PF18885">
    <property type="entry name" value="DUF5648"/>
    <property type="match status" value="1"/>
</dbReference>